<evidence type="ECO:0000313" key="2">
    <source>
        <dbReference type="EMBL" id="MFC6645725.1"/>
    </source>
</evidence>
<evidence type="ECO:0000256" key="1">
    <source>
        <dbReference type="SAM" id="Phobius"/>
    </source>
</evidence>
<keyword evidence="1" id="KW-0472">Membrane</keyword>
<dbReference type="RefSeq" id="WP_263369445.1">
    <property type="nucleotide sequence ID" value="NZ_JAGSYD010000001.1"/>
</dbReference>
<feature type="transmembrane region" description="Helical" evidence="1">
    <location>
        <begin position="20"/>
        <end position="40"/>
    </location>
</feature>
<gene>
    <name evidence="2" type="ORF">ACFQBQ_09065</name>
</gene>
<keyword evidence="1" id="KW-0812">Transmembrane</keyword>
<organism evidence="2 3">
    <name type="scientific">Granulicella cerasi</name>
    <dbReference type="NCBI Taxonomy" id="741063"/>
    <lineage>
        <taxon>Bacteria</taxon>
        <taxon>Pseudomonadati</taxon>
        <taxon>Acidobacteriota</taxon>
        <taxon>Terriglobia</taxon>
        <taxon>Terriglobales</taxon>
        <taxon>Acidobacteriaceae</taxon>
        <taxon>Granulicella</taxon>
    </lineage>
</organism>
<keyword evidence="1" id="KW-1133">Transmembrane helix</keyword>
<accession>A0ABW1ZBB1</accession>
<dbReference type="EMBL" id="JBHSWI010000001">
    <property type="protein sequence ID" value="MFC6645725.1"/>
    <property type="molecule type" value="Genomic_DNA"/>
</dbReference>
<evidence type="ECO:0000313" key="3">
    <source>
        <dbReference type="Proteomes" id="UP001596391"/>
    </source>
</evidence>
<feature type="transmembrane region" description="Helical" evidence="1">
    <location>
        <begin position="60"/>
        <end position="80"/>
    </location>
</feature>
<proteinExistence type="predicted"/>
<feature type="transmembrane region" description="Helical" evidence="1">
    <location>
        <begin position="92"/>
        <end position="117"/>
    </location>
</feature>
<protein>
    <submittedName>
        <fullName evidence="2">Uncharacterized protein</fullName>
    </submittedName>
</protein>
<name>A0ABW1ZBB1_9BACT</name>
<reference evidence="3" key="1">
    <citation type="journal article" date="2019" name="Int. J. Syst. Evol. Microbiol.">
        <title>The Global Catalogue of Microorganisms (GCM) 10K type strain sequencing project: providing services to taxonomists for standard genome sequencing and annotation.</title>
        <authorList>
            <consortium name="The Broad Institute Genomics Platform"/>
            <consortium name="The Broad Institute Genome Sequencing Center for Infectious Disease"/>
            <person name="Wu L."/>
            <person name="Ma J."/>
        </authorList>
    </citation>
    <scope>NUCLEOTIDE SEQUENCE [LARGE SCALE GENOMIC DNA]</scope>
    <source>
        <strain evidence="3">CGMCC 1.16026</strain>
    </source>
</reference>
<dbReference type="Proteomes" id="UP001596391">
    <property type="component" value="Unassembled WGS sequence"/>
</dbReference>
<keyword evidence="3" id="KW-1185">Reference proteome</keyword>
<comment type="caution">
    <text evidence="2">The sequence shown here is derived from an EMBL/GenBank/DDBJ whole genome shotgun (WGS) entry which is preliminary data.</text>
</comment>
<sequence>MMDSLDTPAPAPEKKLHEKIRPSIVAFAIPLALVLLFKGLGVLADNTTELAPSHDDALKAIFWIAGIAAIAGISFAIHVWRAVRWWNIVRAAFACGMLWALGTFMSLSTLTNLWFGWRDFPRSQTHTGPGSFPISRAYATHGKNASFNIQTMYLWSDMKITESDYTFMQAHRRADDPGKNPDEIFSQGYFCARVTVEVAGQAVRILHAGETTLPRGTVILCPQKK</sequence>